<keyword evidence="4" id="KW-0067">ATP-binding</keyword>
<evidence type="ECO:0000256" key="2">
    <source>
        <dbReference type="ARBA" id="ARBA00022741"/>
    </source>
</evidence>
<dbReference type="GO" id="GO:0004674">
    <property type="term" value="F:protein serine/threonine kinase activity"/>
    <property type="evidence" value="ECO:0007669"/>
    <property type="project" value="TreeGrafter"/>
</dbReference>
<evidence type="ECO:0000256" key="4">
    <source>
        <dbReference type="ARBA" id="ARBA00022840"/>
    </source>
</evidence>
<evidence type="ECO:0000256" key="1">
    <source>
        <dbReference type="ARBA" id="ARBA00022679"/>
    </source>
</evidence>
<dbReference type="AlphaFoldDB" id="A0A8H3MDK3"/>
<dbReference type="InterPro" id="IPR051681">
    <property type="entry name" value="Ser/Thr_Kinases-Pseudokinases"/>
</dbReference>
<organism evidence="6 7">
    <name type="scientific">Rhizophagus clarus</name>
    <dbReference type="NCBI Taxonomy" id="94130"/>
    <lineage>
        <taxon>Eukaryota</taxon>
        <taxon>Fungi</taxon>
        <taxon>Fungi incertae sedis</taxon>
        <taxon>Mucoromycota</taxon>
        <taxon>Glomeromycotina</taxon>
        <taxon>Glomeromycetes</taxon>
        <taxon>Glomerales</taxon>
        <taxon>Glomeraceae</taxon>
        <taxon>Rhizophagus</taxon>
    </lineage>
</organism>
<evidence type="ECO:0000256" key="3">
    <source>
        <dbReference type="ARBA" id="ARBA00022777"/>
    </source>
</evidence>
<keyword evidence="2" id="KW-0547">Nucleotide-binding</keyword>
<gene>
    <name evidence="6" type="ORF">RCL2_003032100</name>
</gene>
<dbReference type="Pfam" id="PF00069">
    <property type="entry name" value="Pkinase"/>
    <property type="match status" value="1"/>
</dbReference>
<dbReference type="PANTHER" id="PTHR44329:SF288">
    <property type="entry name" value="MITOGEN-ACTIVATED PROTEIN KINASE KINASE KINASE 20"/>
    <property type="match status" value="1"/>
</dbReference>
<evidence type="ECO:0000313" key="7">
    <source>
        <dbReference type="Proteomes" id="UP000615446"/>
    </source>
</evidence>
<sequence>MLRLEECRTNKIKILLDGEVSQIINYYDPQGFKILGEIASGPSSLVYSVCWKDAPKFAIKKFIGSFSESIVNEIYLTKRVDSHPNIIQFHGLTKLQDEKNYSLVLEYAEGGTLGKYLRDDAISFEWDNQLRFAEEIANAILWLHDDVGIIHGDLHPNNILINKGTIKLADFGRSCLKDSKRDNTEVWGVIPYVDPKMFDRETKYILNEKSDIYSLGIIFWEITSRSLPFNYVKKDRITLILEILKGKREEPISGTNAKFMGLYQICWEYEPDKRPDIHKVKSELSSINSDNNNICTVSEKGTSEKIEIEDYDLSNCKIDCDLNAIDFLRS</sequence>
<dbReference type="Proteomes" id="UP000615446">
    <property type="component" value="Unassembled WGS sequence"/>
</dbReference>
<protein>
    <submittedName>
        <fullName evidence="6">Kinase-like domain-containing protein</fullName>
    </submittedName>
</protein>
<feature type="domain" description="Protein kinase" evidence="5">
    <location>
        <begin position="32"/>
        <end position="287"/>
    </location>
</feature>
<comment type="caution">
    <text evidence="6">The sequence shown here is derived from an EMBL/GenBank/DDBJ whole genome shotgun (WGS) entry which is preliminary data.</text>
</comment>
<keyword evidence="3 6" id="KW-0418">Kinase</keyword>
<dbReference type="EMBL" id="BLAL01000338">
    <property type="protein sequence ID" value="GET04020.1"/>
    <property type="molecule type" value="Genomic_DNA"/>
</dbReference>
<dbReference type="PANTHER" id="PTHR44329">
    <property type="entry name" value="SERINE/THREONINE-PROTEIN KINASE TNNI3K-RELATED"/>
    <property type="match status" value="1"/>
</dbReference>
<dbReference type="OrthoDB" id="10261027at2759"/>
<dbReference type="PRINTS" id="PR00109">
    <property type="entry name" value="TYRKINASE"/>
</dbReference>
<dbReference type="GO" id="GO:0005524">
    <property type="term" value="F:ATP binding"/>
    <property type="evidence" value="ECO:0007669"/>
    <property type="project" value="UniProtKB-KW"/>
</dbReference>
<dbReference type="InterPro" id="IPR001245">
    <property type="entry name" value="Ser-Thr/Tyr_kinase_cat_dom"/>
</dbReference>
<dbReference type="SUPFAM" id="SSF56112">
    <property type="entry name" value="Protein kinase-like (PK-like)"/>
    <property type="match status" value="1"/>
</dbReference>
<accession>A0A8H3MDK3</accession>
<dbReference type="InterPro" id="IPR011009">
    <property type="entry name" value="Kinase-like_dom_sf"/>
</dbReference>
<evidence type="ECO:0000259" key="5">
    <source>
        <dbReference type="PROSITE" id="PS50011"/>
    </source>
</evidence>
<dbReference type="Gene3D" id="1.10.510.10">
    <property type="entry name" value="Transferase(Phosphotransferase) domain 1"/>
    <property type="match status" value="1"/>
</dbReference>
<reference evidence="6" key="1">
    <citation type="submission" date="2019-10" db="EMBL/GenBank/DDBJ databases">
        <title>Conservation and host-specific expression of non-tandemly repeated heterogenous ribosome RNA gene in arbuscular mycorrhizal fungi.</title>
        <authorList>
            <person name="Maeda T."/>
            <person name="Kobayashi Y."/>
            <person name="Nakagawa T."/>
            <person name="Ezawa T."/>
            <person name="Yamaguchi K."/>
            <person name="Bino T."/>
            <person name="Nishimoto Y."/>
            <person name="Shigenobu S."/>
            <person name="Kawaguchi M."/>
        </authorList>
    </citation>
    <scope>NUCLEOTIDE SEQUENCE</scope>
    <source>
        <strain evidence="6">HR1</strain>
    </source>
</reference>
<proteinExistence type="predicted"/>
<keyword evidence="1" id="KW-0808">Transferase</keyword>
<dbReference type="InterPro" id="IPR000719">
    <property type="entry name" value="Prot_kinase_dom"/>
</dbReference>
<dbReference type="PROSITE" id="PS50011">
    <property type="entry name" value="PROTEIN_KINASE_DOM"/>
    <property type="match status" value="1"/>
</dbReference>
<name>A0A8H3MDK3_9GLOM</name>
<evidence type="ECO:0000313" key="6">
    <source>
        <dbReference type="EMBL" id="GET04020.1"/>
    </source>
</evidence>